<accession>A0A9X6RP49</accession>
<sequence length="99" mass="11195">MISDVRICMPKLLEKPITALRVHFLCQPTTVCLLGCSYVNGDSRELIAHRDATEVAVYGLLQFVGIGYEYTLRCGGCKSRYSYAMYFNRLLKTVKNGSY</sequence>
<keyword evidence="2" id="KW-1185">Reference proteome</keyword>
<dbReference type="EMBL" id="MTYJ01000448">
    <property type="protein sequence ID" value="OWA54725.1"/>
    <property type="molecule type" value="Genomic_DNA"/>
</dbReference>
<dbReference type="OrthoDB" id="10537430at2759"/>
<reference evidence="2" key="1">
    <citation type="submission" date="2017-01" db="EMBL/GenBank/DDBJ databases">
        <title>Comparative genomics of anhydrobiosis in the tardigrade Hypsibius dujardini.</title>
        <authorList>
            <person name="Yoshida Y."/>
            <person name="Koutsovoulos G."/>
            <person name="Laetsch D."/>
            <person name="Stevens L."/>
            <person name="Kumar S."/>
            <person name="Horikawa D."/>
            <person name="Ishino K."/>
            <person name="Komine S."/>
            <person name="Tomita M."/>
            <person name="Blaxter M."/>
            <person name="Arakawa K."/>
        </authorList>
    </citation>
    <scope>NUCLEOTIDE SEQUENCE [LARGE SCALE GENOMIC DNA]</scope>
    <source>
        <strain evidence="2">Z151</strain>
    </source>
</reference>
<protein>
    <submittedName>
        <fullName evidence="1">Uncharacterized protein</fullName>
    </submittedName>
</protein>
<organism evidence="1 2">
    <name type="scientific">Hypsibius exemplaris</name>
    <name type="common">Freshwater tardigrade</name>
    <dbReference type="NCBI Taxonomy" id="2072580"/>
    <lineage>
        <taxon>Eukaryota</taxon>
        <taxon>Metazoa</taxon>
        <taxon>Ecdysozoa</taxon>
        <taxon>Tardigrada</taxon>
        <taxon>Eutardigrada</taxon>
        <taxon>Parachela</taxon>
        <taxon>Hypsibioidea</taxon>
        <taxon>Hypsibiidae</taxon>
        <taxon>Hypsibius</taxon>
    </lineage>
</organism>
<evidence type="ECO:0000313" key="1">
    <source>
        <dbReference type="EMBL" id="OWA54725.1"/>
    </source>
</evidence>
<feature type="non-terminal residue" evidence="1">
    <location>
        <position position="1"/>
    </location>
</feature>
<dbReference type="Proteomes" id="UP000192578">
    <property type="component" value="Unassembled WGS sequence"/>
</dbReference>
<name>A0A9X6RP49_HYPEX</name>
<comment type="caution">
    <text evidence="1">The sequence shown here is derived from an EMBL/GenBank/DDBJ whole genome shotgun (WGS) entry which is preliminary data.</text>
</comment>
<gene>
    <name evidence="1" type="ORF">BV898_19125</name>
</gene>
<dbReference type="AlphaFoldDB" id="A0A9X6RP49"/>
<evidence type="ECO:0000313" key="2">
    <source>
        <dbReference type="Proteomes" id="UP000192578"/>
    </source>
</evidence>
<proteinExistence type="predicted"/>